<dbReference type="AlphaFoldDB" id="A0AAV6KUW4"/>
<gene>
    <name evidence="1" type="ORF">RHGRI_006733</name>
</gene>
<organism evidence="1 2">
    <name type="scientific">Rhododendron griersonianum</name>
    <dbReference type="NCBI Taxonomy" id="479676"/>
    <lineage>
        <taxon>Eukaryota</taxon>
        <taxon>Viridiplantae</taxon>
        <taxon>Streptophyta</taxon>
        <taxon>Embryophyta</taxon>
        <taxon>Tracheophyta</taxon>
        <taxon>Spermatophyta</taxon>
        <taxon>Magnoliopsida</taxon>
        <taxon>eudicotyledons</taxon>
        <taxon>Gunneridae</taxon>
        <taxon>Pentapetalae</taxon>
        <taxon>asterids</taxon>
        <taxon>Ericales</taxon>
        <taxon>Ericaceae</taxon>
        <taxon>Ericoideae</taxon>
        <taxon>Rhodoreae</taxon>
        <taxon>Rhododendron</taxon>
    </lineage>
</organism>
<sequence length="95" mass="10366">MGGRLGILPWVSICCGSPIIWFEHSLLAFDHGFVCEMMMLQIMRKIVPNVTGVCDLLAWEEDVGGILGVARKSFLGSFEKGQQIVGGLDQLREGG</sequence>
<comment type="caution">
    <text evidence="1">The sequence shown here is derived from an EMBL/GenBank/DDBJ whole genome shotgun (WGS) entry which is preliminary data.</text>
</comment>
<proteinExistence type="predicted"/>
<dbReference type="Proteomes" id="UP000823749">
    <property type="component" value="Chromosome 3"/>
</dbReference>
<keyword evidence="2" id="KW-1185">Reference proteome</keyword>
<evidence type="ECO:0000313" key="2">
    <source>
        <dbReference type="Proteomes" id="UP000823749"/>
    </source>
</evidence>
<protein>
    <submittedName>
        <fullName evidence="1">Uncharacterized protein</fullName>
    </submittedName>
</protein>
<reference evidence="1" key="1">
    <citation type="submission" date="2020-08" db="EMBL/GenBank/DDBJ databases">
        <title>Plant Genome Project.</title>
        <authorList>
            <person name="Zhang R.-G."/>
        </authorList>
    </citation>
    <scope>NUCLEOTIDE SEQUENCE</scope>
    <source>
        <strain evidence="1">WSP0</strain>
        <tissue evidence="1">Leaf</tissue>
    </source>
</reference>
<name>A0AAV6KUW4_9ERIC</name>
<evidence type="ECO:0000313" key="1">
    <source>
        <dbReference type="EMBL" id="KAG5556220.1"/>
    </source>
</evidence>
<accession>A0AAV6KUW4</accession>
<dbReference type="EMBL" id="JACTNZ010000003">
    <property type="protein sequence ID" value="KAG5556220.1"/>
    <property type="molecule type" value="Genomic_DNA"/>
</dbReference>